<dbReference type="RefSeq" id="WP_151166864.1">
    <property type="nucleotide sequence ID" value="NZ_WACR01000003.1"/>
</dbReference>
<protein>
    <submittedName>
        <fullName evidence="1">Type II toxin-antitoxin system PemK/MazF family toxin</fullName>
    </submittedName>
</protein>
<dbReference type="GO" id="GO:0006402">
    <property type="term" value="P:mRNA catabolic process"/>
    <property type="evidence" value="ECO:0007669"/>
    <property type="project" value="TreeGrafter"/>
</dbReference>
<dbReference type="Pfam" id="PF02452">
    <property type="entry name" value="PemK_toxin"/>
    <property type="match status" value="1"/>
</dbReference>
<organism evidence="1 2">
    <name type="scientific">Salibacter halophilus</name>
    <dbReference type="NCBI Taxonomy" id="1803916"/>
    <lineage>
        <taxon>Bacteria</taxon>
        <taxon>Pseudomonadati</taxon>
        <taxon>Bacteroidota</taxon>
        <taxon>Flavobacteriia</taxon>
        <taxon>Flavobacteriales</taxon>
        <taxon>Salibacteraceae</taxon>
        <taxon>Salibacter</taxon>
    </lineage>
</organism>
<dbReference type="PANTHER" id="PTHR33988:SF2">
    <property type="entry name" value="ENDORIBONUCLEASE MAZF"/>
    <property type="match status" value="1"/>
</dbReference>
<evidence type="ECO:0000313" key="1">
    <source>
        <dbReference type="EMBL" id="KAB1065195.1"/>
    </source>
</evidence>
<name>A0A6N6M8K3_9FLAO</name>
<gene>
    <name evidence="1" type="ORF">F3059_04370</name>
</gene>
<reference evidence="1 2" key="1">
    <citation type="submission" date="2019-09" db="EMBL/GenBank/DDBJ databases">
        <title>Genomes of Cryomorphaceae.</title>
        <authorList>
            <person name="Bowman J.P."/>
        </authorList>
    </citation>
    <scope>NUCLEOTIDE SEQUENCE [LARGE SCALE GENOMIC DNA]</scope>
    <source>
        <strain evidence="1 2">KCTC 52047</strain>
    </source>
</reference>
<dbReference type="Gene3D" id="2.30.30.110">
    <property type="match status" value="1"/>
</dbReference>
<comment type="caution">
    <text evidence="1">The sequence shown here is derived from an EMBL/GenBank/DDBJ whole genome shotgun (WGS) entry which is preliminary data.</text>
</comment>
<dbReference type="GO" id="GO:0004521">
    <property type="term" value="F:RNA endonuclease activity"/>
    <property type="evidence" value="ECO:0007669"/>
    <property type="project" value="TreeGrafter"/>
</dbReference>
<dbReference type="InterPro" id="IPR011067">
    <property type="entry name" value="Plasmid_toxin/cell-grow_inhib"/>
</dbReference>
<proteinExistence type="predicted"/>
<dbReference type="GO" id="GO:0003677">
    <property type="term" value="F:DNA binding"/>
    <property type="evidence" value="ECO:0007669"/>
    <property type="project" value="InterPro"/>
</dbReference>
<sequence>MFNQGDIIWIDYQYIGEKDSKPRPCIIISNQTINDLDNDYLICPITTTNRLNKFSVPIENKFLSRSLPKSCEIRCNKIFTYREDKIKEKHCEIIDEDFLRNILDKVKSCF</sequence>
<dbReference type="EMBL" id="WACR01000003">
    <property type="protein sequence ID" value="KAB1065195.1"/>
    <property type="molecule type" value="Genomic_DNA"/>
</dbReference>
<dbReference type="AlphaFoldDB" id="A0A6N6M8K3"/>
<dbReference type="OrthoDB" id="1375274at2"/>
<dbReference type="InterPro" id="IPR003477">
    <property type="entry name" value="PemK-like"/>
</dbReference>
<dbReference type="Proteomes" id="UP000435357">
    <property type="component" value="Unassembled WGS sequence"/>
</dbReference>
<evidence type="ECO:0000313" key="2">
    <source>
        <dbReference type="Proteomes" id="UP000435357"/>
    </source>
</evidence>
<dbReference type="SUPFAM" id="SSF50118">
    <property type="entry name" value="Cell growth inhibitor/plasmid maintenance toxic component"/>
    <property type="match status" value="1"/>
</dbReference>
<dbReference type="GO" id="GO:0016075">
    <property type="term" value="P:rRNA catabolic process"/>
    <property type="evidence" value="ECO:0007669"/>
    <property type="project" value="TreeGrafter"/>
</dbReference>
<accession>A0A6N6M8K3</accession>
<dbReference type="PANTHER" id="PTHR33988">
    <property type="entry name" value="ENDORIBONUCLEASE MAZF-RELATED"/>
    <property type="match status" value="1"/>
</dbReference>
<keyword evidence="2" id="KW-1185">Reference proteome</keyword>